<dbReference type="Proteomes" id="UP000762676">
    <property type="component" value="Unassembled WGS sequence"/>
</dbReference>
<comment type="caution">
    <text evidence="1">The sequence shown here is derived from an EMBL/GenBank/DDBJ whole genome shotgun (WGS) entry which is preliminary data.</text>
</comment>
<name>A0AAV4FVM4_9GAST</name>
<accession>A0AAV4FVM4</accession>
<keyword evidence="1" id="KW-0378">Hydrolase</keyword>
<evidence type="ECO:0000313" key="1">
    <source>
        <dbReference type="EMBL" id="GFR76800.1"/>
    </source>
</evidence>
<dbReference type="EMBL" id="BMAT01011657">
    <property type="protein sequence ID" value="GFR76800.1"/>
    <property type="molecule type" value="Genomic_DNA"/>
</dbReference>
<keyword evidence="2" id="KW-1185">Reference proteome</keyword>
<dbReference type="GO" id="GO:0016787">
    <property type="term" value="F:hydrolase activity"/>
    <property type="evidence" value="ECO:0007669"/>
    <property type="project" value="UniProtKB-KW"/>
</dbReference>
<evidence type="ECO:0000313" key="2">
    <source>
        <dbReference type="Proteomes" id="UP000762676"/>
    </source>
</evidence>
<dbReference type="Gene3D" id="3.40.50.1000">
    <property type="entry name" value="HAD superfamily/HAD-like"/>
    <property type="match status" value="1"/>
</dbReference>
<reference evidence="1 2" key="1">
    <citation type="journal article" date="2021" name="Elife">
        <title>Chloroplast acquisition without the gene transfer in kleptoplastic sea slugs, Plakobranchus ocellatus.</title>
        <authorList>
            <person name="Maeda T."/>
            <person name="Takahashi S."/>
            <person name="Yoshida T."/>
            <person name="Shimamura S."/>
            <person name="Takaki Y."/>
            <person name="Nagai Y."/>
            <person name="Toyoda A."/>
            <person name="Suzuki Y."/>
            <person name="Arimoto A."/>
            <person name="Ishii H."/>
            <person name="Satoh N."/>
            <person name="Nishiyama T."/>
            <person name="Hasebe M."/>
            <person name="Maruyama T."/>
            <person name="Minagawa J."/>
            <person name="Obokata J."/>
            <person name="Shigenobu S."/>
        </authorList>
    </citation>
    <scope>NUCLEOTIDE SEQUENCE [LARGE SCALE GENOMIC DNA]</scope>
</reference>
<sequence>MDGTLTVSVHNFDWMREELQLDKGEPILETLHKMPIEQAAPLWKKVDEMEFYFATRAKPMPHIKTLLNKLSGKGVKLGIITRNTFPVVLQTLETCQLSQFFTEQAIVDRAACAPKPLPDGVNWLMNTWQADANDTVMVGDYLYDLQAGRAANVATIHIDTEGNFNWPEYTDWAISNFDEIINFV</sequence>
<proteinExistence type="predicted"/>
<gene>
    <name evidence="1" type="ORF">ElyMa_005809800</name>
</gene>
<dbReference type="SUPFAM" id="SSF56784">
    <property type="entry name" value="HAD-like"/>
    <property type="match status" value="1"/>
</dbReference>
<dbReference type="Gene3D" id="1.10.260.80">
    <property type="match status" value="1"/>
</dbReference>
<protein>
    <submittedName>
        <fullName evidence="1">HAD-superfamily hydrolase subfamily IA</fullName>
    </submittedName>
</protein>
<dbReference type="InterPro" id="IPR023214">
    <property type="entry name" value="HAD_sf"/>
</dbReference>
<organism evidence="1 2">
    <name type="scientific">Elysia marginata</name>
    <dbReference type="NCBI Taxonomy" id="1093978"/>
    <lineage>
        <taxon>Eukaryota</taxon>
        <taxon>Metazoa</taxon>
        <taxon>Spiralia</taxon>
        <taxon>Lophotrochozoa</taxon>
        <taxon>Mollusca</taxon>
        <taxon>Gastropoda</taxon>
        <taxon>Heterobranchia</taxon>
        <taxon>Euthyneura</taxon>
        <taxon>Panpulmonata</taxon>
        <taxon>Sacoglossa</taxon>
        <taxon>Placobranchoidea</taxon>
        <taxon>Plakobranchidae</taxon>
        <taxon>Elysia</taxon>
    </lineage>
</organism>
<dbReference type="AlphaFoldDB" id="A0AAV4FVM4"/>
<dbReference type="Pfam" id="PF13419">
    <property type="entry name" value="HAD_2"/>
    <property type="match status" value="1"/>
</dbReference>
<dbReference type="PANTHER" id="PTHR43885:SF1">
    <property type="entry name" value="SUPERFAMILY HYDROLASE, PUTATIVE (AFU_ORTHOLOGUE AFUA_4G13290)-RELATED"/>
    <property type="match status" value="1"/>
</dbReference>
<dbReference type="InterPro" id="IPR036412">
    <property type="entry name" value="HAD-like_sf"/>
</dbReference>
<dbReference type="PANTHER" id="PTHR43885">
    <property type="entry name" value="HALOACID DEHALOGENASE-LIKE HYDROLASE"/>
    <property type="match status" value="1"/>
</dbReference>
<dbReference type="InterPro" id="IPR041492">
    <property type="entry name" value="HAD_2"/>
</dbReference>